<evidence type="ECO:0000259" key="5">
    <source>
        <dbReference type="Pfam" id="PF01258"/>
    </source>
</evidence>
<dbReference type="PROSITE" id="PS51128">
    <property type="entry name" value="ZF_DKSA_2"/>
    <property type="match status" value="1"/>
</dbReference>
<evidence type="ECO:0000313" key="7">
    <source>
        <dbReference type="Proteomes" id="UP000422572"/>
    </source>
</evidence>
<keyword evidence="3" id="KW-0862">Zinc</keyword>
<keyword evidence="7" id="KW-1185">Reference proteome</keyword>
<dbReference type="PANTHER" id="PTHR33823:SF4">
    <property type="entry name" value="GENERAL STRESS PROTEIN 16O"/>
    <property type="match status" value="1"/>
</dbReference>
<dbReference type="GO" id="GO:0008270">
    <property type="term" value="F:zinc ion binding"/>
    <property type="evidence" value="ECO:0007669"/>
    <property type="project" value="UniProtKB-KW"/>
</dbReference>
<protein>
    <submittedName>
        <fullName evidence="6">Molecular chaperone DnaK</fullName>
    </submittedName>
</protein>
<evidence type="ECO:0000313" key="6">
    <source>
        <dbReference type="EMBL" id="QGV81952.1"/>
    </source>
</evidence>
<proteinExistence type="predicted"/>
<feature type="domain" description="Zinc finger DksA/TraR C4-type" evidence="5">
    <location>
        <begin position="77"/>
        <end position="109"/>
    </location>
</feature>
<gene>
    <name evidence="6" type="ORF">EIZ62_29600</name>
</gene>
<dbReference type="SUPFAM" id="SSF57716">
    <property type="entry name" value="Glucocorticoid receptor-like (DNA-binding domain)"/>
    <property type="match status" value="1"/>
</dbReference>
<sequence length="111" mass="12084">MSLDSAARAGSAVERFSVHEARQRLEHERHARLTQLQAVGEASGGAPEAHDLQIVQRGAIEHALKDIDAALARLQQGTYGTCQGCDRPIPVERLEILPYARCCVPCQQRAG</sequence>
<dbReference type="KEGG" id="sfic:EIZ62_29600"/>
<feature type="zinc finger region" description="dksA C4-type" evidence="4">
    <location>
        <begin position="82"/>
        <end position="106"/>
    </location>
</feature>
<dbReference type="Proteomes" id="UP000422572">
    <property type="component" value="Chromosome"/>
</dbReference>
<evidence type="ECO:0000256" key="1">
    <source>
        <dbReference type="ARBA" id="ARBA00022723"/>
    </source>
</evidence>
<dbReference type="PANTHER" id="PTHR33823">
    <property type="entry name" value="RNA POLYMERASE-BINDING TRANSCRIPTION FACTOR DKSA-RELATED"/>
    <property type="match status" value="1"/>
</dbReference>
<evidence type="ECO:0000256" key="3">
    <source>
        <dbReference type="ARBA" id="ARBA00022833"/>
    </source>
</evidence>
<dbReference type="OrthoDB" id="1121111at2"/>
<dbReference type="EMBL" id="CP034279">
    <property type="protein sequence ID" value="QGV81952.1"/>
    <property type="molecule type" value="Genomic_DNA"/>
</dbReference>
<evidence type="ECO:0000256" key="2">
    <source>
        <dbReference type="ARBA" id="ARBA00022771"/>
    </source>
</evidence>
<evidence type="ECO:0000256" key="4">
    <source>
        <dbReference type="PROSITE-ProRule" id="PRU00510"/>
    </source>
</evidence>
<dbReference type="RefSeq" id="WP_156695688.1">
    <property type="nucleotide sequence ID" value="NZ_CP034279.1"/>
</dbReference>
<accession>A0A6I6FNS0</accession>
<reference evidence="6 7" key="1">
    <citation type="submission" date="2018-12" db="EMBL/GenBank/DDBJ databases">
        <title>Complete genome sequence of Streptomyces ficellus NRRL8067, the producer of ficellomycin, feldamycin and nojirimycin.</title>
        <authorList>
            <person name="Zhang H."/>
            <person name="Yue R."/>
            <person name="Liu Y."/>
            <person name="Li M."/>
            <person name="Mu H."/>
            <person name="Zhang J."/>
        </authorList>
    </citation>
    <scope>NUCLEOTIDE SEQUENCE [LARGE SCALE GENOMIC DNA]</scope>
    <source>
        <strain evidence="6 7">NRRL 8067</strain>
    </source>
</reference>
<organism evidence="6 7">
    <name type="scientific">Streptomyces ficellus</name>
    <dbReference type="NCBI Taxonomy" id="1977088"/>
    <lineage>
        <taxon>Bacteria</taxon>
        <taxon>Bacillati</taxon>
        <taxon>Actinomycetota</taxon>
        <taxon>Actinomycetes</taxon>
        <taxon>Kitasatosporales</taxon>
        <taxon>Streptomycetaceae</taxon>
        <taxon>Streptomyces</taxon>
    </lineage>
</organism>
<dbReference type="AlphaFoldDB" id="A0A6I6FNS0"/>
<dbReference type="InterPro" id="IPR000962">
    <property type="entry name" value="Znf_DskA_TraR"/>
</dbReference>
<dbReference type="Pfam" id="PF01258">
    <property type="entry name" value="zf-dskA_traR"/>
    <property type="match status" value="1"/>
</dbReference>
<keyword evidence="1" id="KW-0479">Metal-binding</keyword>
<keyword evidence="2" id="KW-0863">Zinc-finger</keyword>
<name>A0A6I6FNS0_9ACTN</name>
<dbReference type="Gene3D" id="1.20.120.910">
    <property type="entry name" value="DksA, coiled-coil domain"/>
    <property type="match status" value="1"/>
</dbReference>